<evidence type="ECO:0000256" key="4">
    <source>
        <dbReference type="ARBA" id="ARBA00022801"/>
    </source>
</evidence>
<dbReference type="InterPro" id="IPR017853">
    <property type="entry name" value="GH"/>
</dbReference>
<dbReference type="InterPro" id="IPR015883">
    <property type="entry name" value="Glyco_hydro_20_cat"/>
</dbReference>
<feature type="domain" description="Glycoside hydrolase family 20 catalytic" evidence="5">
    <location>
        <begin position="16"/>
        <end position="158"/>
    </location>
</feature>
<evidence type="ECO:0000256" key="1">
    <source>
        <dbReference type="ARBA" id="ARBA00001231"/>
    </source>
</evidence>
<proteinExistence type="inferred from homology"/>
<keyword evidence="4" id="KW-0378">Hydrolase</keyword>
<dbReference type="Proteomes" id="UP001176940">
    <property type="component" value="Unassembled WGS sequence"/>
</dbReference>
<evidence type="ECO:0000256" key="3">
    <source>
        <dbReference type="ARBA" id="ARBA00012663"/>
    </source>
</evidence>
<dbReference type="EC" id="3.2.1.52" evidence="3"/>
<comment type="caution">
    <text evidence="6">The sequence shown here is derived from an EMBL/GenBank/DDBJ whole genome shotgun (WGS) entry which is preliminary data.</text>
</comment>
<organism evidence="6 7">
    <name type="scientific">Ranitomeya imitator</name>
    <name type="common">mimic poison frog</name>
    <dbReference type="NCBI Taxonomy" id="111125"/>
    <lineage>
        <taxon>Eukaryota</taxon>
        <taxon>Metazoa</taxon>
        <taxon>Chordata</taxon>
        <taxon>Craniata</taxon>
        <taxon>Vertebrata</taxon>
        <taxon>Euteleostomi</taxon>
        <taxon>Amphibia</taxon>
        <taxon>Batrachia</taxon>
        <taxon>Anura</taxon>
        <taxon>Neobatrachia</taxon>
        <taxon>Hyloidea</taxon>
        <taxon>Dendrobatidae</taxon>
        <taxon>Dendrobatinae</taxon>
        <taxon>Ranitomeya</taxon>
    </lineage>
</organism>
<comment type="catalytic activity">
    <reaction evidence="1">
        <text>Hydrolysis of terminal non-reducing N-acetyl-D-hexosamine residues in N-acetyl-beta-D-hexosaminides.</text>
        <dbReference type="EC" id="3.2.1.52"/>
    </reaction>
</comment>
<dbReference type="PANTHER" id="PTHR21040">
    <property type="entry name" value="BCDNA.GH04120"/>
    <property type="match status" value="1"/>
</dbReference>
<sequence length="450" mass="51481">MKTPFHITKNSSRCELLMPTEIREILRLAQINHLEVIPLIQTFGHMEFVLKHKEFAHLREIPMYPNSLNPHREESHQLLHAMIRQVMELHPGLRWLHIGSDEVYYLGEGEESKKYFSKNGHTVEDLFICHLKKVASHVVSTYPGVKLISWDDMLRGASAQKLTGGVEGDSTILIVMCLEKLDAWHFSLCCFLSWLDSGVTKLVEPMIWDYTPNLDVENRVALIEKYSQSGFQKIWLASAFKGATGTSQQLTLSDITWKTTNVGYRWYRRYPMIFCRDWPSLAGRVLCELLPVGIPSLAVCLQTLKNGAYSDQVAASVQNVLGMSSLDTENYTCEASGSFPGSDVLILITQILFFLKAPTQEFLERNRFVMARFTEREKTMIHPIMVQQIEPEAVSLLSNWTLLLGDLQAALLKIFPDVTVDEWIEEHLMPYYVQLQQLVQDLNTALENQT</sequence>
<keyword evidence="7" id="KW-1185">Reference proteome</keyword>
<dbReference type="Pfam" id="PF00728">
    <property type="entry name" value="Glyco_hydro_20"/>
    <property type="match status" value="1"/>
</dbReference>
<comment type="similarity">
    <text evidence="2">Belongs to the glycosyl hydrolase 20 family.</text>
</comment>
<dbReference type="Gene3D" id="3.20.20.80">
    <property type="entry name" value="Glycosidases"/>
    <property type="match status" value="1"/>
</dbReference>
<evidence type="ECO:0000313" key="6">
    <source>
        <dbReference type="EMBL" id="CAJ0937914.1"/>
    </source>
</evidence>
<gene>
    <name evidence="6" type="ORF">RIMI_LOCUS7377475</name>
</gene>
<protein>
    <recommendedName>
        <fullName evidence="3">beta-N-acetylhexosaminidase</fullName>
        <ecNumber evidence="3">3.2.1.52</ecNumber>
    </recommendedName>
</protein>
<dbReference type="PANTHER" id="PTHR21040:SF6">
    <property type="entry name" value="HEXOSAMINIDASE D"/>
    <property type="match status" value="1"/>
</dbReference>
<name>A0ABN9LBD6_9NEOB</name>
<dbReference type="SUPFAM" id="SSF51445">
    <property type="entry name" value="(Trans)glycosidases"/>
    <property type="match status" value="1"/>
</dbReference>
<dbReference type="InterPro" id="IPR038901">
    <property type="entry name" value="HEXDC-like"/>
</dbReference>
<dbReference type="EMBL" id="CAUEEQ010013943">
    <property type="protein sequence ID" value="CAJ0937914.1"/>
    <property type="molecule type" value="Genomic_DNA"/>
</dbReference>
<reference evidence="6" key="1">
    <citation type="submission" date="2023-07" db="EMBL/GenBank/DDBJ databases">
        <authorList>
            <person name="Stuckert A."/>
        </authorList>
    </citation>
    <scope>NUCLEOTIDE SEQUENCE</scope>
</reference>
<evidence type="ECO:0000256" key="2">
    <source>
        <dbReference type="ARBA" id="ARBA00006285"/>
    </source>
</evidence>
<accession>A0ABN9LBD6</accession>
<evidence type="ECO:0000259" key="5">
    <source>
        <dbReference type="Pfam" id="PF00728"/>
    </source>
</evidence>
<evidence type="ECO:0000313" key="7">
    <source>
        <dbReference type="Proteomes" id="UP001176940"/>
    </source>
</evidence>